<reference evidence="1 2" key="1">
    <citation type="journal article" date="2013" name="Genome Biol.">
        <title>Draft genome of the mountain pine beetle, Dendroctonus ponderosae Hopkins, a major forest pest.</title>
        <authorList>
            <person name="Keeling C.I."/>
            <person name="Yuen M.M."/>
            <person name="Liao N.Y."/>
            <person name="Docking T.R."/>
            <person name="Chan S.K."/>
            <person name="Taylor G.A."/>
            <person name="Palmquist D.L."/>
            <person name="Jackman S.D."/>
            <person name="Nguyen A."/>
            <person name="Li M."/>
            <person name="Henderson H."/>
            <person name="Janes J.K."/>
            <person name="Zhao Y."/>
            <person name="Pandoh P."/>
            <person name="Moore R."/>
            <person name="Sperling F.A."/>
            <person name="Huber D.P."/>
            <person name="Birol I."/>
            <person name="Jones S.J."/>
            <person name="Bohlmann J."/>
        </authorList>
    </citation>
    <scope>NUCLEOTIDE SEQUENCE</scope>
</reference>
<dbReference type="AlphaFoldDB" id="U4UUH0"/>
<proteinExistence type="predicted"/>
<dbReference type="GO" id="GO:0031507">
    <property type="term" value="P:heterochromatin formation"/>
    <property type="evidence" value="ECO:0007669"/>
    <property type="project" value="TreeGrafter"/>
</dbReference>
<sequence>MKVNDYWKLFGRIYKKNIKRMEVGIEERPRLVPLPDPYPRIRKQPPSSNLSPDMVFFCRKVYDFRQKRLIKNPT</sequence>
<dbReference type="InterPro" id="IPR053032">
    <property type="entry name" value="BAH_domain-containing"/>
</dbReference>
<evidence type="ECO:0000313" key="2">
    <source>
        <dbReference type="Proteomes" id="UP000030742"/>
    </source>
</evidence>
<dbReference type="EMBL" id="KB632374">
    <property type="protein sequence ID" value="ERL93826.1"/>
    <property type="molecule type" value="Genomic_DNA"/>
</dbReference>
<evidence type="ECO:0000313" key="1">
    <source>
        <dbReference type="EMBL" id="ERL93826.1"/>
    </source>
</evidence>
<accession>U4UUH0</accession>
<dbReference type="GO" id="GO:0045892">
    <property type="term" value="P:negative regulation of DNA-templated transcription"/>
    <property type="evidence" value="ECO:0007669"/>
    <property type="project" value="TreeGrafter"/>
</dbReference>
<dbReference type="GO" id="GO:0000976">
    <property type="term" value="F:transcription cis-regulatory region binding"/>
    <property type="evidence" value="ECO:0007669"/>
    <property type="project" value="TreeGrafter"/>
</dbReference>
<dbReference type="Proteomes" id="UP000030742">
    <property type="component" value="Unassembled WGS sequence"/>
</dbReference>
<dbReference type="PANTHER" id="PTHR46576">
    <property type="entry name" value="BROMO ADJACENT HOMOLOGY DOMAIN-CONTAINING 1 PROTEIN"/>
    <property type="match status" value="1"/>
</dbReference>
<dbReference type="GO" id="GO:0003682">
    <property type="term" value="F:chromatin binding"/>
    <property type="evidence" value="ECO:0007669"/>
    <property type="project" value="TreeGrafter"/>
</dbReference>
<dbReference type="PANTHER" id="PTHR46576:SF1">
    <property type="entry name" value="BROMO ADJACENT HOMOLOGY DOMAIN-CONTAINING 1 PROTEIN"/>
    <property type="match status" value="1"/>
</dbReference>
<dbReference type="GO" id="GO:0005677">
    <property type="term" value="C:chromatin silencing complex"/>
    <property type="evidence" value="ECO:0007669"/>
    <property type="project" value="TreeGrafter"/>
</dbReference>
<gene>
    <name evidence="1" type="ORF">D910_11112</name>
</gene>
<protein>
    <submittedName>
        <fullName evidence="1">Uncharacterized protein</fullName>
    </submittedName>
</protein>
<name>U4UUH0_DENPD</name>
<organism evidence="1 2">
    <name type="scientific">Dendroctonus ponderosae</name>
    <name type="common">Mountain pine beetle</name>
    <dbReference type="NCBI Taxonomy" id="77166"/>
    <lineage>
        <taxon>Eukaryota</taxon>
        <taxon>Metazoa</taxon>
        <taxon>Ecdysozoa</taxon>
        <taxon>Arthropoda</taxon>
        <taxon>Hexapoda</taxon>
        <taxon>Insecta</taxon>
        <taxon>Pterygota</taxon>
        <taxon>Neoptera</taxon>
        <taxon>Endopterygota</taxon>
        <taxon>Coleoptera</taxon>
        <taxon>Polyphaga</taxon>
        <taxon>Cucujiformia</taxon>
        <taxon>Curculionidae</taxon>
        <taxon>Scolytinae</taxon>
        <taxon>Dendroctonus</taxon>
    </lineage>
</organism>
<dbReference type="OrthoDB" id="1922186at2759"/>